<dbReference type="RefSeq" id="WP_051523774.1">
    <property type="nucleotide sequence ID" value="NZ_AP018933.1"/>
</dbReference>
<dbReference type="KEGG" id="zpl:ZBT109_2614"/>
<evidence type="ECO:0000313" key="3">
    <source>
        <dbReference type="Proteomes" id="UP000267342"/>
    </source>
</evidence>
<name>A0A348HI92_9GAMM</name>
<sequence>MSKKRFNKPRLHCPHCGEFMMVRSSQEVMPTLRKGLVDCMNNECNFRGQFWFEIASTVAPSDMPNPDVHLEPTPFLQKRMAKQYEQEHQIDMFQSANDANHS</sequence>
<dbReference type="STRING" id="1123510.GCA_000620025_01780"/>
<proteinExistence type="predicted"/>
<accession>A0A348HI92</accession>
<feature type="domain" description="Zinc finger Ogr/Delta-type" evidence="1">
    <location>
        <begin position="12"/>
        <end position="58"/>
    </location>
</feature>
<dbReference type="InterPro" id="IPR007684">
    <property type="entry name" value="Znf_Ogr/Delta"/>
</dbReference>
<dbReference type="GO" id="GO:0016787">
    <property type="term" value="F:hydrolase activity"/>
    <property type="evidence" value="ECO:0007669"/>
    <property type="project" value="UniProtKB-KW"/>
</dbReference>
<evidence type="ECO:0000313" key="2">
    <source>
        <dbReference type="EMBL" id="BBG31344.1"/>
    </source>
</evidence>
<evidence type="ECO:0000259" key="1">
    <source>
        <dbReference type="Pfam" id="PF04606"/>
    </source>
</evidence>
<dbReference type="EMBL" id="AP018933">
    <property type="protein sequence ID" value="BBG31344.1"/>
    <property type="molecule type" value="Genomic_DNA"/>
</dbReference>
<keyword evidence="3" id="KW-1185">Reference proteome</keyword>
<dbReference type="Pfam" id="PF04606">
    <property type="entry name" value="Ogr_Delta"/>
    <property type="match status" value="1"/>
</dbReference>
<protein>
    <submittedName>
        <fullName evidence="2">NTP pyrophosphohydrolases</fullName>
    </submittedName>
</protein>
<dbReference type="Proteomes" id="UP000267342">
    <property type="component" value="Chromosome"/>
</dbReference>
<keyword evidence="2" id="KW-0378">Hydrolase</keyword>
<dbReference type="AlphaFoldDB" id="A0A348HI92"/>
<reference evidence="2 3" key="1">
    <citation type="submission" date="2018-09" db="EMBL/GenBank/DDBJ databases">
        <title>Zymobacter palmae IAM14233 (=T109) whole genome analysis.</title>
        <authorList>
            <person name="Yanase H."/>
        </authorList>
    </citation>
    <scope>NUCLEOTIDE SEQUENCE [LARGE SCALE GENOMIC DNA]</scope>
    <source>
        <strain evidence="2 3">IAM14233</strain>
    </source>
</reference>
<organism evidence="2 3">
    <name type="scientific">Zymobacter palmae</name>
    <dbReference type="NCBI Taxonomy" id="33074"/>
    <lineage>
        <taxon>Bacteria</taxon>
        <taxon>Pseudomonadati</taxon>
        <taxon>Pseudomonadota</taxon>
        <taxon>Gammaproteobacteria</taxon>
        <taxon>Oceanospirillales</taxon>
        <taxon>Halomonadaceae</taxon>
        <taxon>Zymobacter group</taxon>
        <taxon>Zymobacter</taxon>
    </lineage>
</organism>
<gene>
    <name evidence="2" type="ORF">ZBT109_2614</name>
</gene>
<dbReference type="OrthoDB" id="7362772at2"/>